<gene>
    <name evidence="1" type="ORF">NQ176_g7666</name>
</gene>
<comment type="caution">
    <text evidence="1">The sequence shown here is derived from an EMBL/GenBank/DDBJ whole genome shotgun (WGS) entry which is preliminary data.</text>
</comment>
<organism evidence="1 2">
    <name type="scientific">Zarea fungicola</name>
    <dbReference type="NCBI Taxonomy" id="93591"/>
    <lineage>
        <taxon>Eukaryota</taxon>
        <taxon>Fungi</taxon>
        <taxon>Dikarya</taxon>
        <taxon>Ascomycota</taxon>
        <taxon>Pezizomycotina</taxon>
        <taxon>Sordariomycetes</taxon>
        <taxon>Hypocreomycetidae</taxon>
        <taxon>Hypocreales</taxon>
        <taxon>Cordycipitaceae</taxon>
        <taxon>Zarea</taxon>
    </lineage>
</organism>
<keyword evidence="2" id="KW-1185">Reference proteome</keyword>
<sequence>MVPAAQINMAQDIDIDLDIDSDGDSDMNTDPETNMDAVPDNDIDMAATDSSIAPIEDTDMAVNDISTASAEDSDMTAADINIAPVSDTEMVVTDDSTIPVPDIDMAGTNNRRPQVAGSRMASVFRRKLTLTGRRRASRSCRPLSPTESLRQDRGNGITNEREKELLSKHSQALTRCLHRLNDQLKSAADKAPSSSRMRLLVRSLLHDIEYAEADKHDMERIAEMKICAALEWHKERARVVAAERRMRSIKQLIRATERRYSRRLRSFVGEEGMKNMMWQLLEDICGGIVPMRALEAVFRTRLSRMVNYKMDECGIEDCMEGLDLTSQ</sequence>
<dbReference type="Proteomes" id="UP001143910">
    <property type="component" value="Unassembled WGS sequence"/>
</dbReference>
<evidence type="ECO:0000313" key="2">
    <source>
        <dbReference type="Proteomes" id="UP001143910"/>
    </source>
</evidence>
<protein>
    <submittedName>
        <fullName evidence="1">Uncharacterized protein</fullName>
    </submittedName>
</protein>
<evidence type="ECO:0000313" key="1">
    <source>
        <dbReference type="EMBL" id="KAJ2971476.1"/>
    </source>
</evidence>
<name>A0ACC1MXZ9_9HYPO</name>
<proteinExistence type="predicted"/>
<dbReference type="EMBL" id="JANJQO010001336">
    <property type="protein sequence ID" value="KAJ2971476.1"/>
    <property type="molecule type" value="Genomic_DNA"/>
</dbReference>
<reference evidence="1" key="1">
    <citation type="submission" date="2022-08" db="EMBL/GenBank/DDBJ databases">
        <title>Genome Sequence of Lecanicillium fungicola.</title>
        <authorList>
            <person name="Buettner E."/>
        </authorList>
    </citation>
    <scope>NUCLEOTIDE SEQUENCE</scope>
    <source>
        <strain evidence="1">Babe33</strain>
    </source>
</reference>
<accession>A0ACC1MXZ9</accession>